<evidence type="ECO:0000313" key="2">
    <source>
        <dbReference type="EMBL" id="TDU39429.1"/>
    </source>
</evidence>
<sequence>MKLQTQIPLQKRTDHQIDYQSKVLLLGSCFVENIGDKLAYYKFQSTQNPFGVLFHPKAIEKLVVSALQNKKYIDDDFFFYNEQWHCYDAHSHMSNSSKSEILQQLNTQLKVTKQQLTAVSHVVITLGTAWAYTQKATNLPVANCHKVPQANFQKSLLSVEEITVSLQAICKAIMSVNPTVTIIFTISPIRHIKDGYIENTRSKAHLIAAVHYTIAAAPNTWYFPSYEIMMDELRDYRFYAEDMLHPNTTAITYIWEKFRMVWISDQASEIMQEIDSIQKGLLHRPFNIHSEAHRSFLQDLHRRMKILKAKFEHINF</sequence>
<evidence type="ECO:0000313" key="3">
    <source>
        <dbReference type="Proteomes" id="UP000294689"/>
    </source>
</evidence>
<dbReference type="OrthoDB" id="9807687at2"/>
<dbReference type="Pfam" id="PF08885">
    <property type="entry name" value="GSCFA"/>
    <property type="match status" value="1"/>
</dbReference>
<organism evidence="2 3">
    <name type="scientific">Gelidibacter sediminis</name>
    <dbReference type="NCBI Taxonomy" id="1608710"/>
    <lineage>
        <taxon>Bacteria</taxon>
        <taxon>Pseudomonadati</taxon>
        <taxon>Bacteroidota</taxon>
        <taxon>Flavobacteriia</taxon>
        <taxon>Flavobacteriales</taxon>
        <taxon>Flavobacteriaceae</taxon>
        <taxon>Gelidibacter</taxon>
    </lineage>
</organism>
<gene>
    <name evidence="2" type="ORF">BXY82_1453</name>
</gene>
<keyword evidence="3" id="KW-1185">Reference proteome</keyword>
<dbReference type="SUPFAM" id="SSF52266">
    <property type="entry name" value="SGNH hydrolase"/>
    <property type="match status" value="1"/>
</dbReference>
<dbReference type="EMBL" id="SOBW01000008">
    <property type="protein sequence ID" value="TDU39429.1"/>
    <property type="molecule type" value="Genomic_DNA"/>
</dbReference>
<feature type="domain" description="GSCFA" evidence="1">
    <location>
        <begin position="22"/>
        <end position="258"/>
    </location>
</feature>
<evidence type="ECO:0000259" key="1">
    <source>
        <dbReference type="Pfam" id="PF08885"/>
    </source>
</evidence>
<dbReference type="InterPro" id="IPR036514">
    <property type="entry name" value="SGNH_hydro_sf"/>
</dbReference>
<dbReference type="RefSeq" id="WP_133757509.1">
    <property type="nucleotide sequence ID" value="NZ_SOBW01000008.1"/>
</dbReference>
<dbReference type="Gene3D" id="3.40.50.1110">
    <property type="entry name" value="SGNH hydrolase"/>
    <property type="match status" value="1"/>
</dbReference>
<comment type="caution">
    <text evidence="2">The sequence shown here is derived from an EMBL/GenBank/DDBJ whole genome shotgun (WGS) entry which is preliminary data.</text>
</comment>
<dbReference type="GO" id="GO:0016788">
    <property type="term" value="F:hydrolase activity, acting on ester bonds"/>
    <property type="evidence" value="ECO:0007669"/>
    <property type="project" value="UniProtKB-ARBA"/>
</dbReference>
<dbReference type="Proteomes" id="UP000294689">
    <property type="component" value="Unassembled WGS sequence"/>
</dbReference>
<reference evidence="2 3" key="1">
    <citation type="submission" date="2019-03" db="EMBL/GenBank/DDBJ databases">
        <title>Genomic Encyclopedia of Archaeal and Bacterial Type Strains, Phase II (KMG-II): from individual species to whole genera.</title>
        <authorList>
            <person name="Goeker M."/>
        </authorList>
    </citation>
    <scope>NUCLEOTIDE SEQUENCE [LARGE SCALE GENOMIC DNA]</scope>
    <source>
        <strain evidence="2 3">DSM 28135</strain>
    </source>
</reference>
<protein>
    <submittedName>
        <fullName evidence="2">GSCFA family protein</fullName>
    </submittedName>
</protein>
<name>A0A4R7PYU3_9FLAO</name>
<dbReference type="AlphaFoldDB" id="A0A4R7PYU3"/>
<accession>A0A4R7PYU3</accession>
<dbReference type="InterPro" id="IPR014982">
    <property type="entry name" value="GSCFA"/>
</dbReference>
<proteinExistence type="predicted"/>